<gene>
    <name evidence="1" type="ORF">IPOD504_LOCUS7911</name>
</gene>
<dbReference type="EMBL" id="OW152832">
    <property type="protein sequence ID" value="CAH2051719.1"/>
    <property type="molecule type" value="Genomic_DNA"/>
</dbReference>
<feature type="non-terminal residue" evidence="1">
    <location>
        <position position="195"/>
    </location>
</feature>
<keyword evidence="2" id="KW-1185">Reference proteome</keyword>
<protein>
    <submittedName>
        <fullName evidence="1">Uncharacterized protein</fullName>
    </submittedName>
</protein>
<reference evidence="1" key="1">
    <citation type="submission" date="2022-03" db="EMBL/GenBank/DDBJ databases">
        <authorList>
            <person name="Martin H S."/>
        </authorList>
    </citation>
    <scope>NUCLEOTIDE SEQUENCE</scope>
</reference>
<evidence type="ECO:0000313" key="2">
    <source>
        <dbReference type="Proteomes" id="UP000837857"/>
    </source>
</evidence>
<proteinExistence type="predicted"/>
<dbReference type="Proteomes" id="UP000837857">
    <property type="component" value="Chromosome 20"/>
</dbReference>
<evidence type="ECO:0000313" key="1">
    <source>
        <dbReference type="EMBL" id="CAH2051719.1"/>
    </source>
</evidence>
<sequence>MLSSPRHFLSYPWGQICFSPDDPDVVADSVTDVVLQGMELFIPFSAVPIGGKLQPWFGRSCNLALRRKREYYQAWADASTSSDVKTSALKKKYNSASRSFKSVIAKAKSEHIGRIGERLARLPTGTRAFWSLAKAVLGNFCTPSFSPLHTEDDSLAHAAKEKADLLGSLFASNSTLDDRGKLLPVGSPALRCYDA</sequence>
<organism evidence="1 2">
    <name type="scientific">Iphiclides podalirius</name>
    <name type="common">scarce swallowtail</name>
    <dbReference type="NCBI Taxonomy" id="110791"/>
    <lineage>
        <taxon>Eukaryota</taxon>
        <taxon>Metazoa</taxon>
        <taxon>Ecdysozoa</taxon>
        <taxon>Arthropoda</taxon>
        <taxon>Hexapoda</taxon>
        <taxon>Insecta</taxon>
        <taxon>Pterygota</taxon>
        <taxon>Neoptera</taxon>
        <taxon>Endopterygota</taxon>
        <taxon>Lepidoptera</taxon>
        <taxon>Glossata</taxon>
        <taxon>Ditrysia</taxon>
        <taxon>Papilionoidea</taxon>
        <taxon>Papilionidae</taxon>
        <taxon>Papilioninae</taxon>
        <taxon>Iphiclides</taxon>
    </lineage>
</organism>
<accession>A0ABN8ICH6</accession>
<name>A0ABN8ICH6_9NEOP</name>